<name>A0A1B7KTE5_PARTM</name>
<dbReference type="EMBL" id="LXMA01000012">
    <property type="protein sequence ID" value="OAT73313.1"/>
    <property type="molecule type" value="Genomic_DNA"/>
</dbReference>
<evidence type="ECO:0000313" key="1">
    <source>
        <dbReference type="EMBL" id="OAT73313.1"/>
    </source>
</evidence>
<evidence type="ECO:0000313" key="2">
    <source>
        <dbReference type="Proteomes" id="UP000078290"/>
    </source>
</evidence>
<accession>A0A1B7KTE5</accession>
<dbReference type="Pfam" id="PF14035">
    <property type="entry name" value="YlzJ"/>
    <property type="match status" value="1"/>
</dbReference>
<organism evidence="1 2">
    <name type="scientific">Parageobacillus thermoglucosidasius</name>
    <name type="common">Geobacillus thermoglucosidasius</name>
    <dbReference type="NCBI Taxonomy" id="1426"/>
    <lineage>
        <taxon>Bacteria</taxon>
        <taxon>Bacillati</taxon>
        <taxon>Bacillota</taxon>
        <taxon>Bacilli</taxon>
        <taxon>Bacillales</taxon>
        <taxon>Anoxybacillaceae</taxon>
        <taxon>Parageobacillus</taxon>
    </lineage>
</organism>
<proteinExistence type="predicted"/>
<dbReference type="Proteomes" id="UP000078290">
    <property type="component" value="Unassembled WGS sequence"/>
</dbReference>
<sequence>MILYTIMPEHLVFQTAAEEYEKQTTVYYDEIPFLVQKTETNEYEIVRNLSTNPLHFLEQKYAPGTRFPMSVATRNEFRGHSWYNK</sequence>
<protein>
    <submittedName>
        <fullName evidence="1">Ribonuclease</fullName>
    </submittedName>
</protein>
<reference evidence="2" key="1">
    <citation type="submission" date="2016-05" db="EMBL/GenBank/DDBJ databases">
        <authorList>
            <person name="Wang W."/>
            <person name="Zhu L."/>
        </authorList>
    </citation>
    <scope>NUCLEOTIDE SEQUENCE [LARGE SCALE GENOMIC DNA]</scope>
    <source>
        <strain evidence="2">W-2</strain>
    </source>
</reference>
<dbReference type="InterPro" id="IPR025619">
    <property type="entry name" value="YlzJ"/>
</dbReference>
<dbReference type="AlphaFoldDB" id="A0A1B7KTE5"/>
<dbReference type="RefSeq" id="WP_064550981.1">
    <property type="nucleotide sequence ID" value="NZ_LXMA01000012.1"/>
</dbReference>
<comment type="caution">
    <text evidence="1">The sequence shown here is derived from an EMBL/GenBank/DDBJ whole genome shotgun (WGS) entry which is preliminary data.</text>
</comment>
<gene>
    <name evidence="1" type="ORF">A7K69_04855</name>
</gene>